<accession>A0A7J7YNN8</accession>
<dbReference type="GO" id="GO:0032543">
    <property type="term" value="P:mitochondrial translation"/>
    <property type="evidence" value="ECO:0007669"/>
    <property type="project" value="InterPro"/>
</dbReference>
<gene>
    <name evidence="1" type="ORF">mPipKuh1_010117</name>
</gene>
<dbReference type="GO" id="GO:0019843">
    <property type="term" value="F:rRNA binding"/>
    <property type="evidence" value="ECO:0007669"/>
    <property type="project" value="InterPro"/>
</dbReference>
<protein>
    <submittedName>
        <fullName evidence="1">Uncharacterized protein</fullName>
    </submittedName>
</protein>
<dbReference type="PANTHER" id="PTHR16276:SF1">
    <property type="entry name" value="SMALL RIBOSOMAL SUBUNIT PROTEIN MS39"/>
    <property type="match status" value="1"/>
</dbReference>
<dbReference type="InterPro" id="IPR037387">
    <property type="entry name" value="PTCD3"/>
</dbReference>
<dbReference type="EMBL" id="JACAGB010000005">
    <property type="protein sequence ID" value="KAF6363120.1"/>
    <property type="molecule type" value="Genomic_DNA"/>
</dbReference>
<dbReference type="PANTHER" id="PTHR16276">
    <property type="entry name" value="PENTATRICOPEPTIDE REPEAT DOMAIN-CONTAINING PROTEIN 3"/>
    <property type="match status" value="1"/>
</dbReference>
<dbReference type="Proteomes" id="UP000558488">
    <property type="component" value="Unassembled WGS sequence"/>
</dbReference>
<dbReference type="GO" id="GO:0043024">
    <property type="term" value="F:ribosomal small subunit binding"/>
    <property type="evidence" value="ECO:0007669"/>
    <property type="project" value="InterPro"/>
</dbReference>
<organism evidence="1 2">
    <name type="scientific">Pipistrellus kuhlii</name>
    <name type="common">Kuhl's pipistrelle</name>
    <dbReference type="NCBI Taxonomy" id="59472"/>
    <lineage>
        <taxon>Eukaryota</taxon>
        <taxon>Metazoa</taxon>
        <taxon>Chordata</taxon>
        <taxon>Craniata</taxon>
        <taxon>Vertebrata</taxon>
        <taxon>Euteleostomi</taxon>
        <taxon>Mammalia</taxon>
        <taxon>Eutheria</taxon>
        <taxon>Laurasiatheria</taxon>
        <taxon>Chiroptera</taxon>
        <taxon>Yangochiroptera</taxon>
        <taxon>Vespertilionidae</taxon>
        <taxon>Pipistrellus</taxon>
    </lineage>
</organism>
<evidence type="ECO:0000313" key="1">
    <source>
        <dbReference type="EMBL" id="KAF6363120.1"/>
    </source>
</evidence>
<comment type="caution">
    <text evidence="1">The sequence shown here is derived from an EMBL/GenBank/DDBJ whole genome shotgun (WGS) entry which is preliminary data.</text>
</comment>
<keyword evidence="2" id="KW-1185">Reference proteome</keyword>
<dbReference type="AlphaFoldDB" id="A0A7J7YNN8"/>
<sequence length="160" mass="18744">MLEIVPQIEKDNKEYGHTFHSDLKEEIMMLMARYQHPSELQVEFNDYAADIKSTYESQRCQIAPDWPANPLNWIAVLFLGEGRIQEAWKMLGLFRKHKKTPSKEVLDEFVDSAKASNSPAQAIETVKPQNAFSFLFVRVSPREQWLTLQSVWDKRELWDT</sequence>
<dbReference type="GO" id="GO:0005739">
    <property type="term" value="C:mitochondrion"/>
    <property type="evidence" value="ECO:0007669"/>
    <property type="project" value="InterPro"/>
</dbReference>
<name>A0A7J7YNN8_PIPKU</name>
<evidence type="ECO:0000313" key="2">
    <source>
        <dbReference type="Proteomes" id="UP000558488"/>
    </source>
</evidence>
<reference evidence="1 2" key="1">
    <citation type="journal article" date="2020" name="Nature">
        <title>Six reference-quality genomes reveal evolution of bat adaptations.</title>
        <authorList>
            <person name="Jebb D."/>
            <person name="Huang Z."/>
            <person name="Pippel M."/>
            <person name="Hughes G.M."/>
            <person name="Lavrichenko K."/>
            <person name="Devanna P."/>
            <person name="Winkler S."/>
            <person name="Jermiin L.S."/>
            <person name="Skirmuntt E.C."/>
            <person name="Katzourakis A."/>
            <person name="Burkitt-Gray L."/>
            <person name="Ray D.A."/>
            <person name="Sullivan K.A.M."/>
            <person name="Roscito J.G."/>
            <person name="Kirilenko B.M."/>
            <person name="Davalos L.M."/>
            <person name="Corthals A.P."/>
            <person name="Power M.L."/>
            <person name="Jones G."/>
            <person name="Ransome R.D."/>
            <person name="Dechmann D.K.N."/>
            <person name="Locatelli A.G."/>
            <person name="Puechmaille S.J."/>
            <person name="Fedrigo O."/>
            <person name="Jarvis E.D."/>
            <person name="Hiller M."/>
            <person name="Vernes S.C."/>
            <person name="Myers E.W."/>
            <person name="Teeling E.C."/>
        </authorList>
    </citation>
    <scope>NUCLEOTIDE SEQUENCE [LARGE SCALE GENOMIC DNA]</scope>
    <source>
        <strain evidence="1">MPipKuh1</strain>
        <tissue evidence="1">Flight muscle</tissue>
    </source>
</reference>
<proteinExistence type="predicted"/>